<feature type="domain" description="SseB protein N-terminal" evidence="1">
    <location>
        <begin position="11"/>
        <end position="120"/>
    </location>
</feature>
<feature type="domain" description="SseB protein N-terminal" evidence="1">
    <location>
        <begin position="172"/>
        <end position="284"/>
    </location>
</feature>
<sequence length="302" mass="32327">MEPSWQPGNDLEHALMAAIEEGDPQRYARLVLEATFCVPVLPDPGTPEREEVTRQLGLSEHDILVFTSPDVLGRFLGPVARGHTTATFAELTAGVAEAEQARLIIDPGLPITAVLPPAVVPELAEGRQATAPVSELRDVVRDEVRRLVPLLALAEFAGDREPRTDLPPSNALEHALAVALAERNKDAYMRALVSGEVVVPTTGPVPVNDRPGIPPLPWRLAGTDEIPVITVFSSVAMLEAVAGKGQHHTTDLLFNVFIRWPDERHVLCFNPGAETEVVLSGQAVLEITDVIAADLSSDGGGS</sequence>
<proteinExistence type="predicted"/>
<evidence type="ECO:0000313" key="3">
    <source>
        <dbReference type="Proteomes" id="UP000605897"/>
    </source>
</evidence>
<dbReference type="Pfam" id="PF07179">
    <property type="entry name" value="SseB"/>
    <property type="match status" value="2"/>
</dbReference>
<evidence type="ECO:0000313" key="2">
    <source>
        <dbReference type="EMBL" id="GHE91913.1"/>
    </source>
</evidence>
<organism evidence="2 3">
    <name type="scientific">Amycolatopsis deserti</name>
    <dbReference type="NCBI Taxonomy" id="185696"/>
    <lineage>
        <taxon>Bacteria</taxon>
        <taxon>Bacillati</taxon>
        <taxon>Actinomycetota</taxon>
        <taxon>Actinomycetes</taxon>
        <taxon>Pseudonocardiales</taxon>
        <taxon>Pseudonocardiaceae</taxon>
        <taxon>Amycolatopsis</taxon>
    </lineage>
</organism>
<evidence type="ECO:0000259" key="1">
    <source>
        <dbReference type="Pfam" id="PF07179"/>
    </source>
</evidence>
<dbReference type="InterPro" id="IPR009839">
    <property type="entry name" value="SseB_N"/>
</dbReference>
<dbReference type="Proteomes" id="UP000605897">
    <property type="component" value="Unassembled WGS sequence"/>
</dbReference>
<name>A0ABQ3IWC4_9PSEU</name>
<comment type="caution">
    <text evidence="2">The sequence shown here is derived from an EMBL/GenBank/DDBJ whole genome shotgun (WGS) entry which is preliminary data.</text>
</comment>
<accession>A0ABQ3IWC4</accession>
<gene>
    <name evidence="2" type="ORF">GCM10017786_25630</name>
</gene>
<dbReference type="EMBL" id="BNAU01000002">
    <property type="protein sequence ID" value="GHE91913.1"/>
    <property type="molecule type" value="Genomic_DNA"/>
</dbReference>
<keyword evidence="3" id="KW-1185">Reference proteome</keyword>
<dbReference type="RefSeq" id="WP_191244716.1">
    <property type="nucleotide sequence ID" value="NZ_BNAU01000002.1"/>
</dbReference>
<reference evidence="3" key="1">
    <citation type="journal article" date="2019" name="Int. J. Syst. Evol. Microbiol.">
        <title>The Global Catalogue of Microorganisms (GCM) 10K type strain sequencing project: providing services to taxonomists for standard genome sequencing and annotation.</title>
        <authorList>
            <consortium name="The Broad Institute Genomics Platform"/>
            <consortium name="The Broad Institute Genome Sequencing Center for Infectious Disease"/>
            <person name="Wu L."/>
            <person name="Ma J."/>
        </authorList>
    </citation>
    <scope>NUCLEOTIDE SEQUENCE [LARGE SCALE GENOMIC DNA]</scope>
    <source>
        <strain evidence="3">CGMCC 4.7677</strain>
    </source>
</reference>
<protein>
    <recommendedName>
        <fullName evidence="1">SseB protein N-terminal domain-containing protein</fullName>
    </recommendedName>
</protein>